<dbReference type="EMBL" id="KV423936">
    <property type="protein sequence ID" value="KZT59873.1"/>
    <property type="molecule type" value="Genomic_DNA"/>
</dbReference>
<name>A0A165HXG2_9BASI</name>
<evidence type="ECO:0000256" key="1">
    <source>
        <dbReference type="SAM" id="MobiDB-lite"/>
    </source>
</evidence>
<feature type="compositionally biased region" description="Low complexity" evidence="1">
    <location>
        <begin position="132"/>
        <end position="158"/>
    </location>
</feature>
<sequence>MAEVDDDEVQIIPPPPQAPPPARPVFNSQPPQPFPKSSFNLLNGSGQPTTPQNSLSRAPPQAEDTSPERINAAISDFFARKGSEPLSIVEYNGVQKMLEDLRGSGRDGSSESFKLGSPAYSTPAFHPGTPDRSSQLRSTRSTSVTPRRATPGRPRTTPIYIGPGFGSSRMRSSAKPEPKEPTMSPSPAEKSNTLTRSTLSASMLTGPSSTPSTPVKASEPINPTLSRLTSKPTVPSPLRNTIPQDSRSPGSDRISPPKRGPTIAASILKDLMDSDKVGSSRIGFGVNF</sequence>
<feature type="compositionally biased region" description="Polar residues" evidence="1">
    <location>
        <begin position="41"/>
        <end position="56"/>
    </location>
</feature>
<feature type="region of interest" description="Disordered" evidence="1">
    <location>
        <begin position="101"/>
        <end position="262"/>
    </location>
</feature>
<dbReference type="AlphaFoldDB" id="A0A165HXG2"/>
<feature type="region of interest" description="Disordered" evidence="1">
    <location>
        <begin position="1"/>
        <end position="69"/>
    </location>
</feature>
<keyword evidence="3" id="KW-1185">Reference proteome</keyword>
<dbReference type="OrthoDB" id="5370852at2759"/>
<protein>
    <submittedName>
        <fullName evidence="2">Uncharacterized protein</fullName>
    </submittedName>
</protein>
<evidence type="ECO:0000313" key="3">
    <source>
        <dbReference type="Proteomes" id="UP000076842"/>
    </source>
</evidence>
<feature type="compositionally biased region" description="Polar residues" evidence="1">
    <location>
        <begin position="183"/>
        <end position="249"/>
    </location>
</feature>
<accession>A0A165HXG2</accession>
<dbReference type="Proteomes" id="UP000076842">
    <property type="component" value="Unassembled WGS sequence"/>
</dbReference>
<reference evidence="2 3" key="1">
    <citation type="journal article" date="2016" name="Mol. Biol. Evol.">
        <title>Comparative Genomics of Early-Diverging Mushroom-Forming Fungi Provides Insights into the Origins of Lignocellulose Decay Capabilities.</title>
        <authorList>
            <person name="Nagy L.G."/>
            <person name="Riley R."/>
            <person name="Tritt A."/>
            <person name="Adam C."/>
            <person name="Daum C."/>
            <person name="Floudas D."/>
            <person name="Sun H."/>
            <person name="Yadav J.S."/>
            <person name="Pangilinan J."/>
            <person name="Larsson K.H."/>
            <person name="Matsuura K."/>
            <person name="Barry K."/>
            <person name="Labutti K."/>
            <person name="Kuo R."/>
            <person name="Ohm R.A."/>
            <person name="Bhattacharya S.S."/>
            <person name="Shirouzu T."/>
            <person name="Yoshinaga Y."/>
            <person name="Martin F.M."/>
            <person name="Grigoriev I.V."/>
            <person name="Hibbett D.S."/>
        </authorList>
    </citation>
    <scope>NUCLEOTIDE SEQUENCE [LARGE SCALE GENOMIC DNA]</scope>
    <source>
        <strain evidence="2 3">HHB12733</strain>
    </source>
</reference>
<gene>
    <name evidence="2" type="ORF">CALCODRAFT_166487</name>
</gene>
<organism evidence="2 3">
    <name type="scientific">Calocera cornea HHB12733</name>
    <dbReference type="NCBI Taxonomy" id="1353952"/>
    <lineage>
        <taxon>Eukaryota</taxon>
        <taxon>Fungi</taxon>
        <taxon>Dikarya</taxon>
        <taxon>Basidiomycota</taxon>
        <taxon>Agaricomycotina</taxon>
        <taxon>Dacrymycetes</taxon>
        <taxon>Dacrymycetales</taxon>
        <taxon>Dacrymycetaceae</taxon>
        <taxon>Calocera</taxon>
    </lineage>
</organism>
<dbReference type="InParanoid" id="A0A165HXG2"/>
<evidence type="ECO:0000313" key="2">
    <source>
        <dbReference type="EMBL" id="KZT59873.1"/>
    </source>
</evidence>
<proteinExistence type="predicted"/>
<dbReference type="STRING" id="1353952.A0A165HXG2"/>
<feature type="compositionally biased region" description="Pro residues" evidence="1">
    <location>
        <begin position="12"/>
        <end position="23"/>
    </location>
</feature>